<dbReference type="Proteomes" id="UP000828390">
    <property type="component" value="Unassembled WGS sequence"/>
</dbReference>
<accession>A0A9D4GZU6</accession>
<reference evidence="1" key="2">
    <citation type="submission" date="2020-11" db="EMBL/GenBank/DDBJ databases">
        <authorList>
            <person name="McCartney M.A."/>
            <person name="Auch B."/>
            <person name="Kono T."/>
            <person name="Mallez S."/>
            <person name="Becker A."/>
            <person name="Gohl D.M."/>
            <person name="Silverstein K.A.T."/>
            <person name="Koren S."/>
            <person name="Bechman K.B."/>
            <person name="Herman A."/>
            <person name="Abrahante J.E."/>
            <person name="Garbe J."/>
        </authorList>
    </citation>
    <scope>NUCLEOTIDE SEQUENCE</scope>
    <source>
        <strain evidence="1">Duluth1</strain>
        <tissue evidence="1">Whole animal</tissue>
    </source>
</reference>
<dbReference type="EMBL" id="JAIWYP010000005">
    <property type="protein sequence ID" value="KAH3826013.1"/>
    <property type="molecule type" value="Genomic_DNA"/>
</dbReference>
<evidence type="ECO:0000313" key="2">
    <source>
        <dbReference type="Proteomes" id="UP000828390"/>
    </source>
</evidence>
<keyword evidence="2" id="KW-1185">Reference proteome</keyword>
<name>A0A9D4GZU6_DREPO</name>
<proteinExistence type="predicted"/>
<evidence type="ECO:0000313" key="1">
    <source>
        <dbReference type="EMBL" id="KAH3826013.1"/>
    </source>
</evidence>
<sequence>MAAPLKQANTSRVTRLKRAVSLVESWIKVGTNGTVLANQDGALFHLLGRRLERPLRKDDTQIREAFHIF</sequence>
<gene>
    <name evidence="1" type="ORF">DPMN_127902</name>
</gene>
<reference evidence="1" key="1">
    <citation type="journal article" date="2019" name="bioRxiv">
        <title>The Genome of the Zebra Mussel, Dreissena polymorpha: A Resource for Invasive Species Research.</title>
        <authorList>
            <person name="McCartney M.A."/>
            <person name="Auch B."/>
            <person name="Kono T."/>
            <person name="Mallez S."/>
            <person name="Zhang Y."/>
            <person name="Obille A."/>
            <person name="Becker A."/>
            <person name="Abrahante J.E."/>
            <person name="Garbe J."/>
            <person name="Badalamenti J.P."/>
            <person name="Herman A."/>
            <person name="Mangelson H."/>
            <person name="Liachko I."/>
            <person name="Sullivan S."/>
            <person name="Sone E.D."/>
            <person name="Koren S."/>
            <person name="Silverstein K.A.T."/>
            <person name="Beckman K.B."/>
            <person name="Gohl D.M."/>
        </authorList>
    </citation>
    <scope>NUCLEOTIDE SEQUENCE</scope>
    <source>
        <strain evidence="1">Duluth1</strain>
        <tissue evidence="1">Whole animal</tissue>
    </source>
</reference>
<protein>
    <submittedName>
        <fullName evidence="1">Uncharacterized protein</fullName>
    </submittedName>
</protein>
<organism evidence="1 2">
    <name type="scientific">Dreissena polymorpha</name>
    <name type="common">Zebra mussel</name>
    <name type="synonym">Mytilus polymorpha</name>
    <dbReference type="NCBI Taxonomy" id="45954"/>
    <lineage>
        <taxon>Eukaryota</taxon>
        <taxon>Metazoa</taxon>
        <taxon>Spiralia</taxon>
        <taxon>Lophotrochozoa</taxon>
        <taxon>Mollusca</taxon>
        <taxon>Bivalvia</taxon>
        <taxon>Autobranchia</taxon>
        <taxon>Heteroconchia</taxon>
        <taxon>Euheterodonta</taxon>
        <taxon>Imparidentia</taxon>
        <taxon>Neoheterodontei</taxon>
        <taxon>Myida</taxon>
        <taxon>Dreissenoidea</taxon>
        <taxon>Dreissenidae</taxon>
        <taxon>Dreissena</taxon>
    </lineage>
</organism>
<dbReference type="AlphaFoldDB" id="A0A9D4GZU6"/>
<comment type="caution">
    <text evidence="1">The sequence shown here is derived from an EMBL/GenBank/DDBJ whole genome shotgun (WGS) entry which is preliminary data.</text>
</comment>